<dbReference type="InterPro" id="IPR036505">
    <property type="entry name" value="Amidase/PGRP_sf"/>
</dbReference>
<dbReference type="Pfam" id="PF01510">
    <property type="entry name" value="Amidase_2"/>
    <property type="match status" value="1"/>
</dbReference>
<dbReference type="GO" id="GO:0008745">
    <property type="term" value="F:N-acetylmuramoyl-L-alanine amidase activity"/>
    <property type="evidence" value="ECO:0007669"/>
    <property type="project" value="InterPro"/>
</dbReference>
<accession>A0A662ZJU5</accession>
<evidence type="ECO:0000256" key="1">
    <source>
        <dbReference type="SAM" id="MobiDB-lite"/>
    </source>
</evidence>
<proteinExistence type="predicted"/>
<dbReference type="EMBL" id="FOXF01000062">
    <property type="protein sequence ID" value="SFP71898.1"/>
    <property type="molecule type" value="Genomic_DNA"/>
</dbReference>
<dbReference type="Proteomes" id="UP000243745">
    <property type="component" value="Unassembled WGS sequence"/>
</dbReference>
<dbReference type="Gene3D" id="3.40.80.10">
    <property type="entry name" value="Peptidoglycan recognition protein-like"/>
    <property type="match status" value="1"/>
</dbReference>
<dbReference type="SUPFAM" id="SSF55846">
    <property type="entry name" value="N-acetylmuramoyl-L-alanine amidase-like"/>
    <property type="match status" value="1"/>
</dbReference>
<dbReference type="RefSeq" id="WP_093143581.1">
    <property type="nucleotide sequence ID" value="NZ_FOXF01000062.1"/>
</dbReference>
<sequence>MGNSPLVTYTRLSPNHSGKRTHTIDRITPHAVVGQLSVERICDCFKDGSRQASCNYAIGTDGIIGLCVDEQNRSWCSSSMDNDQRAVTIECASDLTDPYAMKPEVYSALLDLSTDICRRNGKRKLVWIADRDKALIYEVKPDEMLLTIHRWFAKKSCPGNWLFSKLGIWLKR</sequence>
<keyword evidence="4" id="KW-1185">Reference proteome</keyword>
<reference evidence="3 4" key="1">
    <citation type="submission" date="2016-10" db="EMBL/GenBank/DDBJ databases">
        <authorList>
            <person name="Varghese N."/>
            <person name="Submissions S."/>
        </authorList>
    </citation>
    <scope>NUCLEOTIDE SEQUENCE [LARGE SCALE GENOMIC DNA]</scope>
    <source>
        <strain evidence="3 4">DSM 1361</strain>
    </source>
</reference>
<feature type="region of interest" description="Disordered" evidence="1">
    <location>
        <begin position="1"/>
        <end position="21"/>
    </location>
</feature>
<organism evidence="3 4">
    <name type="scientific">Ruminobacter amylophilus</name>
    <dbReference type="NCBI Taxonomy" id="867"/>
    <lineage>
        <taxon>Bacteria</taxon>
        <taxon>Pseudomonadati</taxon>
        <taxon>Pseudomonadota</taxon>
        <taxon>Gammaproteobacteria</taxon>
        <taxon>Aeromonadales</taxon>
        <taxon>Succinivibrionaceae</taxon>
        <taxon>Ruminobacter</taxon>
    </lineage>
</organism>
<protein>
    <submittedName>
        <fullName evidence="3">N-acetylmuramoyl-L-alanine amidase</fullName>
    </submittedName>
</protein>
<evidence type="ECO:0000313" key="4">
    <source>
        <dbReference type="Proteomes" id="UP000243745"/>
    </source>
</evidence>
<dbReference type="InterPro" id="IPR002502">
    <property type="entry name" value="Amidase_domain"/>
</dbReference>
<name>A0A662ZJU5_9GAMM</name>
<dbReference type="OrthoDB" id="9794842at2"/>
<dbReference type="GO" id="GO:0009253">
    <property type="term" value="P:peptidoglycan catabolic process"/>
    <property type="evidence" value="ECO:0007669"/>
    <property type="project" value="InterPro"/>
</dbReference>
<gene>
    <name evidence="3" type="ORF">SAMN02910344_02138</name>
</gene>
<dbReference type="AlphaFoldDB" id="A0A662ZJU5"/>
<feature type="domain" description="N-acetylmuramoyl-L-alanine amidase" evidence="2">
    <location>
        <begin position="23"/>
        <end position="160"/>
    </location>
</feature>
<evidence type="ECO:0000259" key="2">
    <source>
        <dbReference type="Pfam" id="PF01510"/>
    </source>
</evidence>
<evidence type="ECO:0000313" key="3">
    <source>
        <dbReference type="EMBL" id="SFP71898.1"/>
    </source>
</evidence>
<feature type="compositionally biased region" description="Polar residues" evidence="1">
    <location>
        <begin position="1"/>
        <end position="16"/>
    </location>
</feature>